<sequence length="202" mass="23396">MELLLNLKPVENIAYHEPVDLENNPFGGPLPDSSNYILKSVKGIIHVCDSNGELLPDLKEHCTSLEEFMLDFQFLQDLMIDGPLKSYCYRRLSYLLHKYQLHVLLNEVRELAEQKVVPHRDFYNVRKVDTHVHAASCMNHKHLLRFMKKKMKTDAATVVYIEKGVPMTLEQAVAQHQSRVPNFKIRPHCSCAQGYKKGFYTL</sequence>
<dbReference type="GO" id="GO:0003876">
    <property type="term" value="F:AMP deaminase activity"/>
    <property type="evidence" value="ECO:0007669"/>
    <property type="project" value="InterPro"/>
</dbReference>
<dbReference type="Proteomes" id="UP000887565">
    <property type="component" value="Unplaced"/>
</dbReference>
<dbReference type="SUPFAM" id="SSF51556">
    <property type="entry name" value="Metallo-dependent hydrolases"/>
    <property type="match status" value="1"/>
</dbReference>
<evidence type="ECO:0000256" key="1">
    <source>
        <dbReference type="ARBA" id="ARBA00006676"/>
    </source>
</evidence>
<dbReference type="Pfam" id="PF19326">
    <property type="entry name" value="AMP_deaminase"/>
    <property type="match status" value="1"/>
</dbReference>
<organism evidence="2 3">
    <name type="scientific">Romanomermis culicivorax</name>
    <name type="common">Nematode worm</name>
    <dbReference type="NCBI Taxonomy" id="13658"/>
    <lineage>
        <taxon>Eukaryota</taxon>
        <taxon>Metazoa</taxon>
        <taxon>Ecdysozoa</taxon>
        <taxon>Nematoda</taxon>
        <taxon>Enoplea</taxon>
        <taxon>Dorylaimia</taxon>
        <taxon>Mermithida</taxon>
        <taxon>Mermithoidea</taxon>
        <taxon>Mermithidae</taxon>
        <taxon>Romanomermis</taxon>
    </lineage>
</organism>
<dbReference type="Gene3D" id="3.20.20.140">
    <property type="entry name" value="Metal-dependent hydrolases"/>
    <property type="match status" value="1"/>
</dbReference>
<dbReference type="InterPro" id="IPR006329">
    <property type="entry name" value="AMPD"/>
</dbReference>
<evidence type="ECO:0000313" key="2">
    <source>
        <dbReference type="Proteomes" id="UP000887565"/>
    </source>
</evidence>
<dbReference type="GO" id="GO:0032264">
    <property type="term" value="P:IMP salvage"/>
    <property type="evidence" value="ECO:0007669"/>
    <property type="project" value="InterPro"/>
</dbReference>
<dbReference type="InterPro" id="IPR032466">
    <property type="entry name" value="Metal_Hydrolase"/>
</dbReference>
<dbReference type="GO" id="GO:0046033">
    <property type="term" value="P:AMP metabolic process"/>
    <property type="evidence" value="ECO:0007669"/>
    <property type="project" value="TreeGrafter"/>
</dbReference>
<dbReference type="WBParaSite" id="nRc.2.0.1.t16226-RA">
    <property type="protein sequence ID" value="nRc.2.0.1.t16226-RA"/>
    <property type="gene ID" value="nRc.2.0.1.g16226"/>
</dbReference>
<evidence type="ECO:0000313" key="3">
    <source>
        <dbReference type="WBParaSite" id="nRc.2.0.1.t16226-RA"/>
    </source>
</evidence>
<keyword evidence="2" id="KW-1185">Reference proteome</keyword>
<comment type="similarity">
    <text evidence="1">Belongs to the metallo-dependent hydrolases superfamily. Adenosine and AMP deaminases family.</text>
</comment>
<reference evidence="3" key="1">
    <citation type="submission" date="2022-11" db="UniProtKB">
        <authorList>
            <consortium name="WormBaseParasite"/>
        </authorList>
    </citation>
    <scope>IDENTIFICATION</scope>
</reference>
<proteinExistence type="inferred from homology"/>
<dbReference type="AlphaFoldDB" id="A0A915IQY5"/>
<name>A0A915IQY5_ROMCU</name>
<dbReference type="PANTHER" id="PTHR11359">
    <property type="entry name" value="AMP DEAMINASE"/>
    <property type="match status" value="1"/>
</dbReference>
<protein>
    <submittedName>
        <fullName evidence="3">Uncharacterized protein</fullName>
    </submittedName>
</protein>
<dbReference type="GO" id="GO:0005829">
    <property type="term" value="C:cytosol"/>
    <property type="evidence" value="ECO:0007669"/>
    <property type="project" value="TreeGrafter"/>
</dbReference>
<dbReference type="PANTHER" id="PTHR11359:SF0">
    <property type="entry name" value="AMP DEAMINASE"/>
    <property type="match status" value="1"/>
</dbReference>
<accession>A0A915IQY5</accession>